<keyword evidence="3" id="KW-1185">Reference proteome</keyword>
<evidence type="ECO:0008006" key="4">
    <source>
        <dbReference type="Google" id="ProtNLM"/>
    </source>
</evidence>
<evidence type="ECO:0000256" key="1">
    <source>
        <dbReference type="SAM" id="SignalP"/>
    </source>
</evidence>
<dbReference type="EMBL" id="MDKE01000002">
    <property type="protein sequence ID" value="OIN14284.1"/>
    <property type="molecule type" value="Genomic_DNA"/>
</dbReference>
<keyword evidence="1" id="KW-0732">Signal</keyword>
<feature type="chain" id="PRO_5009632472" description="SnoaL-like domain-containing protein" evidence="1">
    <location>
        <begin position="24"/>
        <end position="184"/>
    </location>
</feature>
<dbReference type="OrthoDB" id="6932986at2"/>
<accession>A0A1J4QJL1</accession>
<sequence>MKNKTIVKTAASVLLISSLNTHAAPPEIGNLVDNCVKDSNGEYPEYIAPACETTDAFLEAFNAADEQALSETLNYPHVRISGGNVHVWQKPEDYASDQDKNSLRAIGWKESRWDYRNVTQAGMDGDTGEMKYHVSLSFTRYDEEGNNIPGQTFDSFYIVTKQDGHWGVAARSSMAGSIQGRSGF</sequence>
<dbReference type="RefSeq" id="WP_071471274.1">
    <property type="nucleotide sequence ID" value="NZ_MDKE01000002.1"/>
</dbReference>
<evidence type="ECO:0000313" key="2">
    <source>
        <dbReference type="EMBL" id="OIN14284.1"/>
    </source>
</evidence>
<gene>
    <name evidence="2" type="ORF">BFR47_08305</name>
</gene>
<protein>
    <recommendedName>
        <fullName evidence="4">SnoaL-like domain-containing protein</fullName>
    </recommendedName>
</protein>
<name>A0A1J4QJL1_9GAMM</name>
<proteinExistence type="predicted"/>
<comment type="caution">
    <text evidence="2">The sequence shown here is derived from an EMBL/GenBank/DDBJ whole genome shotgun (WGS) entry which is preliminary data.</text>
</comment>
<dbReference type="AlphaFoldDB" id="A0A1J4QJL1"/>
<dbReference type="Proteomes" id="UP000243073">
    <property type="component" value="Unassembled WGS sequence"/>
</dbReference>
<evidence type="ECO:0000313" key="3">
    <source>
        <dbReference type="Proteomes" id="UP000243073"/>
    </source>
</evidence>
<feature type="signal peptide" evidence="1">
    <location>
        <begin position="1"/>
        <end position="23"/>
    </location>
</feature>
<reference evidence="2 3" key="1">
    <citation type="submission" date="2016-07" db="EMBL/GenBank/DDBJ databases">
        <title>Draft Genome Sequence of Oceanisphaera psychrotolerans, isolated from coastal sediment samples.</title>
        <authorList>
            <person name="Zhuo S."/>
            <person name="Ruan Z."/>
        </authorList>
    </citation>
    <scope>NUCLEOTIDE SEQUENCE [LARGE SCALE GENOMIC DNA]</scope>
    <source>
        <strain evidence="2 3">LAM-WHM-ZC</strain>
    </source>
</reference>
<organism evidence="2 3">
    <name type="scientific">Oceanisphaera psychrotolerans</name>
    <dbReference type="NCBI Taxonomy" id="1414654"/>
    <lineage>
        <taxon>Bacteria</taxon>
        <taxon>Pseudomonadati</taxon>
        <taxon>Pseudomonadota</taxon>
        <taxon>Gammaproteobacteria</taxon>
        <taxon>Aeromonadales</taxon>
        <taxon>Aeromonadaceae</taxon>
        <taxon>Oceanisphaera</taxon>
    </lineage>
</organism>